<protein>
    <submittedName>
        <fullName evidence="2">Uncharacterized protein</fullName>
    </submittedName>
</protein>
<evidence type="ECO:0000313" key="2">
    <source>
        <dbReference type="WBParaSite" id="MhA1_Contig107.frz3.gene47"/>
    </source>
</evidence>
<organism evidence="1 2">
    <name type="scientific">Meloidogyne hapla</name>
    <name type="common">Root-knot nematode worm</name>
    <dbReference type="NCBI Taxonomy" id="6305"/>
    <lineage>
        <taxon>Eukaryota</taxon>
        <taxon>Metazoa</taxon>
        <taxon>Ecdysozoa</taxon>
        <taxon>Nematoda</taxon>
        <taxon>Chromadorea</taxon>
        <taxon>Rhabditida</taxon>
        <taxon>Tylenchina</taxon>
        <taxon>Tylenchomorpha</taxon>
        <taxon>Tylenchoidea</taxon>
        <taxon>Meloidogynidae</taxon>
        <taxon>Meloidogyninae</taxon>
        <taxon>Meloidogyne</taxon>
    </lineage>
</organism>
<reference evidence="2" key="1">
    <citation type="submission" date="2016-11" db="UniProtKB">
        <authorList>
            <consortium name="WormBaseParasite"/>
        </authorList>
    </citation>
    <scope>IDENTIFICATION</scope>
</reference>
<keyword evidence="1" id="KW-1185">Reference proteome</keyword>
<dbReference type="AlphaFoldDB" id="A0A1I8AYW7"/>
<proteinExistence type="predicted"/>
<accession>A0A1I8AYW7</accession>
<sequence>MLIGLDLADLNNINGLEDQEFNDDENEEESMEDQFQKRESFIPSSARLDRFFNAYFSPIIQRRSPRGINNKRKGWRQAFHRTGGTILLGKRGERGEYF</sequence>
<dbReference type="WBParaSite" id="MhA1_Contig107.frz3.gene47">
    <property type="protein sequence ID" value="MhA1_Contig107.frz3.gene47"/>
    <property type="gene ID" value="MhA1_Contig107.frz3.gene47"/>
</dbReference>
<dbReference type="Proteomes" id="UP000095281">
    <property type="component" value="Unplaced"/>
</dbReference>
<evidence type="ECO:0000313" key="1">
    <source>
        <dbReference type="Proteomes" id="UP000095281"/>
    </source>
</evidence>
<name>A0A1I8AYW7_MELHA</name>